<organism evidence="1 2">
    <name type="scientific">Alishewanella aestuarii B11</name>
    <dbReference type="NCBI Taxonomy" id="1197174"/>
    <lineage>
        <taxon>Bacteria</taxon>
        <taxon>Pseudomonadati</taxon>
        <taxon>Pseudomonadota</taxon>
        <taxon>Gammaproteobacteria</taxon>
        <taxon>Alteromonadales</taxon>
        <taxon>Alteromonadaceae</taxon>
        <taxon>Alishewanella</taxon>
    </lineage>
</organism>
<protein>
    <submittedName>
        <fullName evidence="1">Uncharacterized protein</fullName>
    </submittedName>
</protein>
<evidence type="ECO:0000313" key="1">
    <source>
        <dbReference type="EMBL" id="EJI85875.1"/>
    </source>
</evidence>
<comment type="caution">
    <text evidence="1">The sequence shown here is derived from an EMBL/GenBank/DDBJ whole genome shotgun (WGS) entry which is preliminary data.</text>
</comment>
<dbReference type="AlphaFoldDB" id="J1YDB9"/>
<keyword evidence="2" id="KW-1185">Reference proteome</keyword>
<sequence length="41" mass="4916">MDFRDNNEYCGLDRVLRLMQKEGICAQRDSQPLLQMRLQET</sequence>
<dbReference type="PATRIC" id="fig|1197174.4.peg.1248"/>
<dbReference type="Proteomes" id="UP000012043">
    <property type="component" value="Unassembled WGS sequence"/>
</dbReference>
<dbReference type="EMBL" id="ALAB01000011">
    <property type="protein sequence ID" value="EJI85875.1"/>
    <property type="molecule type" value="Genomic_DNA"/>
</dbReference>
<reference evidence="1 2" key="1">
    <citation type="journal article" date="2012" name="J. Bacteriol.">
        <title>Genome Sequence of Pectin-Degrading Alishewanella aestuarii Strain B11T, Isolated from Tidal Flat Sediment.</title>
        <authorList>
            <person name="Jung J."/>
            <person name="Choi S."/>
            <person name="Chun J."/>
            <person name="Park W."/>
        </authorList>
    </citation>
    <scope>NUCLEOTIDE SEQUENCE [LARGE SCALE GENOMIC DNA]</scope>
    <source>
        <strain evidence="1 2">B11</strain>
    </source>
</reference>
<gene>
    <name evidence="1" type="ORF">AEST_12770</name>
</gene>
<proteinExistence type="predicted"/>
<name>J1YDB9_9ALTE</name>
<evidence type="ECO:0000313" key="2">
    <source>
        <dbReference type="Proteomes" id="UP000012043"/>
    </source>
</evidence>
<accession>J1YDB9</accession>